<feature type="domain" description="Big-1" evidence="2">
    <location>
        <begin position="63"/>
        <end position="143"/>
    </location>
</feature>
<dbReference type="Proteomes" id="UP000223596">
    <property type="component" value="Unassembled WGS sequence"/>
</dbReference>
<comment type="similarity">
    <text evidence="1">Belongs to the intimin/invasin family.</text>
</comment>
<dbReference type="EMBL" id="PDBW01000001">
    <property type="protein sequence ID" value="PFH04313.1"/>
    <property type="molecule type" value="Genomic_DNA"/>
</dbReference>
<dbReference type="SUPFAM" id="SSF53474">
    <property type="entry name" value="alpha/beta-Hydrolases"/>
    <property type="match status" value="1"/>
</dbReference>
<dbReference type="AlphaFoldDB" id="A0AB36TKM4"/>
<dbReference type="RefSeq" id="WP_003513374.1">
    <property type="nucleotide sequence ID" value="NZ_CP013828.1"/>
</dbReference>
<feature type="domain" description="GPI inositol-deacylase PGAP1-like alpha/beta" evidence="3">
    <location>
        <begin position="217"/>
        <end position="262"/>
    </location>
</feature>
<dbReference type="Gene3D" id="2.60.40.10">
    <property type="entry name" value="Immunoglobulins"/>
    <property type="match status" value="1"/>
</dbReference>
<protein>
    <submittedName>
        <fullName evidence="4">PGAP1-like protein</fullName>
    </submittedName>
</protein>
<dbReference type="InterPro" id="IPR013783">
    <property type="entry name" value="Ig-like_fold"/>
</dbReference>
<dbReference type="GO" id="GO:0016788">
    <property type="term" value="F:hydrolase activity, acting on ester bonds"/>
    <property type="evidence" value="ECO:0007669"/>
    <property type="project" value="InterPro"/>
</dbReference>
<evidence type="ECO:0000313" key="5">
    <source>
        <dbReference type="Proteomes" id="UP000223596"/>
    </source>
</evidence>
<comment type="caution">
    <text evidence="4">The sequence shown here is derived from an EMBL/GenBank/DDBJ whole genome shotgun (WGS) entry which is preliminary data.</text>
</comment>
<dbReference type="SUPFAM" id="SSF49373">
    <property type="entry name" value="Invasin/intimin cell-adhesion fragments"/>
    <property type="match status" value="1"/>
</dbReference>
<dbReference type="InterPro" id="IPR003344">
    <property type="entry name" value="Big_1_dom"/>
</dbReference>
<dbReference type="InterPro" id="IPR029058">
    <property type="entry name" value="AB_hydrolase_fold"/>
</dbReference>
<dbReference type="Gene3D" id="3.40.50.1820">
    <property type="entry name" value="alpha/beta hydrolase"/>
    <property type="match status" value="1"/>
</dbReference>
<sequence>MSVRQVRNRKIFIMIALSLFLLFVHFRQINAFFIGAFYNKNNLNIYLDLINSQVHTISSEPSNKVYLKAVVKDANGKLIPHIEVNFEASKGMGTVQPAKAATDSRGECFVTYVPEYYYNLSPDANPRHVVITASIAGTDTNSTVKLNLVPAPVVFVHGYRETADVFDNLNEFISSKGYTCISLNYDSTLGIEHGAKELELFLQKQKKDFLSQGILVNKFDLITHSMGGLVARYYSASQNYLKNDDINKIIFLSVPHKGSVLASIGEEYFKDKSIKELVPDNELFVSIFPNTINGGLNNSIQTGNLLSQYDEVVTNESAALDKWGIKTEIFNVGENSFTVHNLLSGNILDAPNHKGILNNSTVFNRIAEMLNTNLPYPAVINK</sequence>
<gene>
    <name evidence="4" type="ORF">M972_113143</name>
</gene>
<dbReference type="InterPro" id="IPR012908">
    <property type="entry name" value="PGAP1-ab_dom-like"/>
</dbReference>
<dbReference type="Pfam" id="PF02369">
    <property type="entry name" value="Big_1"/>
    <property type="match status" value="1"/>
</dbReference>
<evidence type="ECO:0000259" key="3">
    <source>
        <dbReference type="Pfam" id="PF07819"/>
    </source>
</evidence>
<proteinExistence type="inferred from homology"/>
<reference evidence="4 5" key="1">
    <citation type="submission" date="2017-09" db="EMBL/GenBank/DDBJ databases">
        <title>Evaluation of Pacific Biosciences Sequencing Technology to Finishing C. thermocellum Genome Sequences.</title>
        <authorList>
            <person name="Brown S."/>
        </authorList>
    </citation>
    <scope>NUCLEOTIDE SEQUENCE [LARGE SCALE GENOMIC DNA]</scope>
    <source>
        <strain evidence="4 5">AD2</strain>
    </source>
</reference>
<accession>A0AB36TKM4</accession>
<dbReference type="PANTHER" id="PTHR37946:SF1">
    <property type="entry name" value="SLL1969 PROTEIN"/>
    <property type="match status" value="1"/>
</dbReference>
<evidence type="ECO:0000259" key="2">
    <source>
        <dbReference type="Pfam" id="PF02369"/>
    </source>
</evidence>
<evidence type="ECO:0000256" key="1">
    <source>
        <dbReference type="ARBA" id="ARBA00010116"/>
    </source>
</evidence>
<name>A0AB36TKM4_ACETH</name>
<evidence type="ECO:0000313" key="4">
    <source>
        <dbReference type="EMBL" id="PFH04313.1"/>
    </source>
</evidence>
<dbReference type="Pfam" id="PF07819">
    <property type="entry name" value="PGAP1"/>
    <property type="match status" value="1"/>
</dbReference>
<dbReference type="PANTHER" id="PTHR37946">
    <property type="entry name" value="SLL1969 PROTEIN"/>
    <property type="match status" value="1"/>
</dbReference>
<dbReference type="InterPro" id="IPR008964">
    <property type="entry name" value="Invasin/intimin_cell_adhesion"/>
</dbReference>
<organism evidence="4 5">
    <name type="scientific">Acetivibrio thermocellus AD2</name>
    <dbReference type="NCBI Taxonomy" id="1138384"/>
    <lineage>
        <taxon>Bacteria</taxon>
        <taxon>Bacillati</taxon>
        <taxon>Bacillota</taxon>
        <taxon>Clostridia</taxon>
        <taxon>Eubacteriales</taxon>
        <taxon>Oscillospiraceae</taxon>
        <taxon>Acetivibrio</taxon>
    </lineage>
</organism>